<comment type="caution">
    <text evidence="1">The sequence shown here is derived from an EMBL/GenBank/DDBJ whole genome shotgun (WGS) entry which is preliminary data.</text>
</comment>
<protein>
    <submittedName>
        <fullName evidence="1">Uncharacterized protein</fullName>
    </submittedName>
</protein>
<keyword evidence="2" id="KW-1185">Reference proteome</keyword>
<accession>A0A6A4K035</accession>
<dbReference type="Proteomes" id="UP000466442">
    <property type="component" value="Unassembled WGS sequence"/>
</dbReference>
<proteinExistence type="predicted"/>
<organism evidence="1 2">
    <name type="scientific">Apolygus lucorum</name>
    <name type="common">Small green plant bug</name>
    <name type="synonym">Lygocoris lucorum</name>
    <dbReference type="NCBI Taxonomy" id="248454"/>
    <lineage>
        <taxon>Eukaryota</taxon>
        <taxon>Metazoa</taxon>
        <taxon>Ecdysozoa</taxon>
        <taxon>Arthropoda</taxon>
        <taxon>Hexapoda</taxon>
        <taxon>Insecta</taxon>
        <taxon>Pterygota</taxon>
        <taxon>Neoptera</taxon>
        <taxon>Paraneoptera</taxon>
        <taxon>Hemiptera</taxon>
        <taxon>Heteroptera</taxon>
        <taxon>Panheteroptera</taxon>
        <taxon>Cimicomorpha</taxon>
        <taxon>Miridae</taxon>
        <taxon>Mirini</taxon>
        <taxon>Apolygus</taxon>
    </lineage>
</organism>
<dbReference type="AlphaFoldDB" id="A0A6A4K035"/>
<dbReference type="EMBL" id="WIXP02000002">
    <property type="protein sequence ID" value="KAF6214866.1"/>
    <property type="molecule type" value="Genomic_DNA"/>
</dbReference>
<evidence type="ECO:0000313" key="1">
    <source>
        <dbReference type="EMBL" id="KAF6214866.1"/>
    </source>
</evidence>
<gene>
    <name evidence="1" type="ORF">GE061_009610</name>
</gene>
<reference evidence="1" key="1">
    <citation type="journal article" date="2021" name="Mol. Ecol. Resour.">
        <title>Apolygus lucorum genome provides insights into omnivorousness and mesophyll feeding.</title>
        <authorList>
            <person name="Liu Y."/>
            <person name="Liu H."/>
            <person name="Wang H."/>
            <person name="Huang T."/>
            <person name="Liu B."/>
            <person name="Yang B."/>
            <person name="Yin L."/>
            <person name="Li B."/>
            <person name="Zhang Y."/>
            <person name="Zhang S."/>
            <person name="Jiang F."/>
            <person name="Zhang X."/>
            <person name="Ren Y."/>
            <person name="Wang B."/>
            <person name="Wang S."/>
            <person name="Lu Y."/>
            <person name="Wu K."/>
            <person name="Fan W."/>
            <person name="Wang G."/>
        </authorList>
    </citation>
    <scope>NUCLEOTIDE SEQUENCE</scope>
    <source>
        <strain evidence="1">12Hb</strain>
    </source>
</reference>
<evidence type="ECO:0000313" key="2">
    <source>
        <dbReference type="Proteomes" id="UP000466442"/>
    </source>
</evidence>
<name>A0A6A4K035_APOLU</name>
<sequence length="99" mass="11254">MWFCGCGLLTSSTRRKVSSERPGITARLAETPKSTAVALGASLFVVIGKYYFLWEWGKRRLLQRCHWGTQMRHMAVVNEEHKAGHRLLILHPPKSPVPL</sequence>